<evidence type="ECO:0000313" key="2">
    <source>
        <dbReference type="EMBL" id="WHS68281.1"/>
    </source>
</evidence>
<accession>A0AAF0R9G7</accession>
<organism evidence="2 3">
    <name type="scientific">phage PKM.Lu.22.1</name>
    <dbReference type="NCBI Taxonomy" id="3049197"/>
    <lineage>
        <taxon>Viruses</taxon>
        <taxon>Duplodnaviria</taxon>
        <taxon>Heunggongvirae</taxon>
        <taxon>Uroviricota</taxon>
        <taxon>Caudoviricetes</taxon>
        <taxon>Grimontviridae</taxon>
    </lineage>
</organism>
<keyword evidence="3" id="KW-1185">Reference proteome</keyword>
<dbReference type="EMBL" id="OQ829281">
    <property type="protein sequence ID" value="WHS68281.1"/>
    <property type="molecule type" value="Genomic_DNA"/>
</dbReference>
<feature type="region of interest" description="Disordered" evidence="1">
    <location>
        <begin position="154"/>
        <end position="184"/>
    </location>
</feature>
<proteinExistence type="predicted"/>
<name>A0AAF0R9G7_9CAUD</name>
<reference evidence="2" key="1">
    <citation type="submission" date="2023-04" db="EMBL/GenBank/DDBJ databases">
        <title>Isolation and Characterization of Novel Plasmid-specific Phages Infecting Bacteria Carrying Diverse Conjugative Plasmids.</title>
        <authorList>
            <person name="Parra B."/>
            <person name="Cockx B."/>
            <person name="Lutz V.T."/>
            <person name="Bronsted L."/>
            <person name="Smets B.F."/>
            <person name="Dechesne A."/>
        </authorList>
    </citation>
    <scope>NUCLEOTIDE SEQUENCE</scope>
</reference>
<feature type="compositionally biased region" description="Basic and acidic residues" evidence="1">
    <location>
        <begin position="14"/>
        <end position="26"/>
    </location>
</feature>
<protein>
    <submittedName>
        <fullName evidence="2">Uncharacterized protein</fullName>
    </submittedName>
</protein>
<sequence>MATNAYLERMNQLRSERRQVKTRQLEEMGVPIRRPEQHSNYNGASPSGVPTGEAPIPQEDESYKDSHFYNAFEGYKQRDEKFGSVIDELTELATGLREQVKLGYMPEQVARQRLTQFVGDTQQQFVRAKPQLEKEKQNKQMEAMLGVLTGVTQQQQMQQQQAKANEPIPAEGISAEEAQQRGGW</sequence>
<evidence type="ECO:0000256" key="1">
    <source>
        <dbReference type="SAM" id="MobiDB-lite"/>
    </source>
</evidence>
<evidence type="ECO:0000313" key="3">
    <source>
        <dbReference type="Proteomes" id="UP001223176"/>
    </source>
</evidence>
<dbReference type="Proteomes" id="UP001223176">
    <property type="component" value="Segment"/>
</dbReference>
<feature type="region of interest" description="Disordered" evidence="1">
    <location>
        <begin position="1"/>
        <end position="63"/>
    </location>
</feature>